<evidence type="ECO:0000313" key="1">
    <source>
        <dbReference type="EMBL" id="KAL0105323.1"/>
    </source>
</evidence>
<evidence type="ECO:0000313" key="2">
    <source>
        <dbReference type="Proteomes" id="UP001430953"/>
    </source>
</evidence>
<name>A0AAW2ERA6_9HYME</name>
<dbReference type="EMBL" id="JADYXP020000019">
    <property type="protein sequence ID" value="KAL0105323.1"/>
    <property type="molecule type" value="Genomic_DNA"/>
</dbReference>
<dbReference type="Proteomes" id="UP001430953">
    <property type="component" value="Unassembled WGS sequence"/>
</dbReference>
<accession>A0AAW2ERA6</accession>
<dbReference type="AlphaFoldDB" id="A0AAW2ERA6"/>
<sequence length="36" mass="4194">MHSFQVSQAGRGGRVRHHIISRERSWRSKSVVGDCW</sequence>
<keyword evidence="2" id="KW-1185">Reference proteome</keyword>
<proteinExistence type="predicted"/>
<reference evidence="1 2" key="1">
    <citation type="submission" date="2023-03" db="EMBL/GenBank/DDBJ databases">
        <title>High recombination rates correlate with genetic variation in Cardiocondyla obscurior ants.</title>
        <authorList>
            <person name="Errbii M."/>
        </authorList>
    </citation>
    <scope>NUCLEOTIDE SEQUENCE [LARGE SCALE GENOMIC DNA]</scope>
    <source>
        <strain evidence="1">Alpha-2009</strain>
        <tissue evidence="1">Whole body</tissue>
    </source>
</reference>
<organism evidence="1 2">
    <name type="scientific">Cardiocondyla obscurior</name>
    <dbReference type="NCBI Taxonomy" id="286306"/>
    <lineage>
        <taxon>Eukaryota</taxon>
        <taxon>Metazoa</taxon>
        <taxon>Ecdysozoa</taxon>
        <taxon>Arthropoda</taxon>
        <taxon>Hexapoda</taxon>
        <taxon>Insecta</taxon>
        <taxon>Pterygota</taxon>
        <taxon>Neoptera</taxon>
        <taxon>Endopterygota</taxon>
        <taxon>Hymenoptera</taxon>
        <taxon>Apocrita</taxon>
        <taxon>Aculeata</taxon>
        <taxon>Formicoidea</taxon>
        <taxon>Formicidae</taxon>
        <taxon>Myrmicinae</taxon>
        <taxon>Cardiocondyla</taxon>
    </lineage>
</organism>
<protein>
    <submittedName>
        <fullName evidence="1">Uncharacterized protein</fullName>
    </submittedName>
</protein>
<comment type="caution">
    <text evidence="1">The sequence shown here is derived from an EMBL/GenBank/DDBJ whole genome shotgun (WGS) entry which is preliminary data.</text>
</comment>
<gene>
    <name evidence="1" type="ORF">PUN28_016761</name>
</gene>